<comment type="caution">
    <text evidence="2">The sequence shown here is derived from an EMBL/GenBank/DDBJ whole genome shotgun (WGS) entry which is preliminary data.</text>
</comment>
<feature type="transmembrane region" description="Helical" evidence="1">
    <location>
        <begin position="6"/>
        <end position="23"/>
    </location>
</feature>
<dbReference type="Proteomes" id="UP001300745">
    <property type="component" value="Unassembled WGS sequence"/>
</dbReference>
<evidence type="ECO:0008006" key="4">
    <source>
        <dbReference type="Google" id="ProtNLM"/>
    </source>
</evidence>
<keyword evidence="1" id="KW-0472">Membrane</keyword>
<reference evidence="2 3" key="1">
    <citation type="submission" date="2022-11" db="EMBL/GenBank/DDBJ databases">
        <title>Mycobacterium sp. nov.</title>
        <authorList>
            <person name="Papic B."/>
            <person name="Spicic S."/>
            <person name="Duvnjak S."/>
        </authorList>
    </citation>
    <scope>NUCLEOTIDE SEQUENCE [LARGE SCALE GENOMIC DNA]</scope>
    <source>
        <strain evidence="2 3">CVI_P4</strain>
    </source>
</reference>
<evidence type="ECO:0000256" key="1">
    <source>
        <dbReference type="SAM" id="Phobius"/>
    </source>
</evidence>
<evidence type="ECO:0000313" key="3">
    <source>
        <dbReference type="Proteomes" id="UP001300745"/>
    </source>
</evidence>
<sequence length="128" mass="14482">MSAIEIVALVGAVIVPIKILWILWRGQKSWYETITKKYWRNPVVTTMLSLLASAALLVILLQELTIVEIWASTLFAMALVSLALAPFSKHMLKVEHAWFSETDVVRTGWVPALVWTGLIVWVLYALFT</sequence>
<protein>
    <recommendedName>
        <fullName evidence="4">DUF1761 domain-containing protein</fullName>
    </recommendedName>
</protein>
<dbReference type="RefSeq" id="WP_265995749.1">
    <property type="nucleotide sequence ID" value="NZ_JAPJDN010000004.1"/>
</dbReference>
<feature type="transmembrane region" description="Helical" evidence="1">
    <location>
        <begin position="67"/>
        <end position="87"/>
    </location>
</feature>
<gene>
    <name evidence="2" type="ORF">ORI27_07225</name>
</gene>
<feature type="transmembrane region" description="Helical" evidence="1">
    <location>
        <begin position="108"/>
        <end position="127"/>
    </location>
</feature>
<evidence type="ECO:0000313" key="2">
    <source>
        <dbReference type="EMBL" id="MCX2936483.1"/>
    </source>
</evidence>
<organism evidence="2 3">
    <name type="scientific">Mycobacterium pinniadriaticum</name>
    <dbReference type="NCBI Taxonomy" id="2994102"/>
    <lineage>
        <taxon>Bacteria</taxon>
        <taxon>Bacillati</taxon>
        <taxon>Actinomycetota</taxon>
        <taxon>Actinomycetes</taxon>
        <taxon>Mycobacteriales</taxon>
        <taxon>Mycobacteriaceae</taxon>
        <taxon>Mycobacterium</taxon>
    </lineage>
</organism>
<proteinExistence type="predicted"/>
<name>A0ABT3SAG9_9MYCO</name>
<keyword evidence="3" id="KW-1185">Reference proteome</keyword>
<feature type="transmembrane region" description="Helical" evidence="1">
    <location>
        <begin position="43"/>
        <end position="61"/>
    </location>
</feature>
<dbReference type="EMBL" id="JAPJDO010000004">
    <property type="protein sequence ID" value="MCX2936483.1"/>
    <property type="molecule type" value="Genomic_DNA"/>
</dbReference>
<accession>A0ABT3SAG9</accession>
<keyword evidence="1" id="KW-0812">Transmembrane</keyword>
<keyword evidence="1" id="KW-1133">Transmembrane helix</keyword>